<dbReference type="InterPro" id="IPR039425">
    <property type="entry name" value="RNA_pol_sigma-70-like"/>
</dbReference>
<evidence type="ECO:0000256" key="1">
    <source>
        <dbReference type="ARBA" id="ARBA00010641"/>
    </source>
</evidence>
<evidence type="ECO:0000256" key="4">
    <source>
        <dbReference type="ARBA" id="ARBA00023163"/>
    </source>
</evidence>
<feature type="domain" description="RNA polymerase sigma factor 70 region 4 type 2" evidence="6">
    <location>
        <begin position="114"/>
        <end position="163"/>
    </location>
</feature>
<evidence type="ECO:0000256" key="2">
    <source>
        <dbReference type="ARBA" id="ARBA00023015"/>
    </source>
</evidence>
<evidence type="ECO:0000313" key="7">
    <source>
        <dbReference type="EMBL" id="RLZ06863.1"/>
    </source>
</evidence>
<evidence type="ECO:0000256" key="3">
    <source>
        <dbReference type="ARBA" id="ARBA00023082"/>
    </source>
</evidence>
<dbReference type="OrthoDB" id="1056775at2"/>
<dbReference type="EMBL" id="RDOJ01000021">
    <property type="protein sequence ID" value="RLZ06863.1"/>
    <property type="molecule type" value="Genomic_DNA"/>
</dbReference>
<dbReference type="Gene3D" id="1.10.10.10">
    <property type="entry name" value="Winged helix-like DNA-binding domain superfamily/Winged helix DNA-binding domain"/>
    <property type="match status" value="1"/>
</dbReference>
<reference evidence="7 8" key="1">
    <citation type="submission" date="2018-10" db="EMBL/GenBank/DDBJ databases">
        <authorList>
            <person name="Chen X."/>
        </authorList>
    </citation>
    <scope>NUCLEOTIDE SEQUENCE [LARGE SCALE GENOMIC DNA]</scope>
    <source>
        <strain evidence="7 8">YIM 102668</strain>
    </source>
</reference>
<dbReference type="CDD" id="cd06171">
    <property type="entry name" value="Sigma70_r4"/>
    <property type="match status" value="1"/>
</dbReference>
<evidence type="ECO:0000259" key="6">
    <source>
        <dbReference type="Pfam" id="PF08281"/>
    </source>
</evidence>
<evidence type="ECO:0000313" key="8">
    <source>
        <dbReference type="Proteomes" id="UP000275348"/>
    </source>
</evidence>
<dbReference type="GO" id="GO:0006352">
    <property type="term" value="P:DNA-templated transcription initiation"/>
    <property type="evidence" value="ECO:0007669"/>
    <property type="project" value="InterPro"/>
</dbReference>
<gene>
    <name evidence="7" type="ORF">EAH69_12310</name>
</gene>
<dbReference type="InterPro" id="IPR013249">
    <property type="entry name" value="RNA_pol_sigma70_r4_t2"/>
</dbReference>
<dbReference type="InterPro" id="IPR013325">
    <property type="entry name" value="RNA_pol_sigma_r2"/>
</dbReference>
<dbReference type="NCBIfam" id="TIGR02937">
    <property type="entry name" value="sigma70-ECF"/>
    <property type="match status" value="1"/>
</dbReference>
<dbReference type="SUPFAM" id="SSF88659">
    <property type="entry name" value="Sigma3 and sigma4 domains of RNA polymerase sigma factors"/>
    <property type="match status" value="1"/>
</dbReference>
<dbReference type="Proteomes" id="UP000275348">
    <property type="component" value="Unassembled WGS sequence"/>
</dbReference>
<dbReference type="SUPFAM" id="SSF88946">
    <property type="entry name" value="Sigma2 domain of RNA polymerase sigma factors"/>
    <property type="match status" value="1"/>
</dbReference>
<dbReference type="InterPro" id="IPR036388">
    <property type="entry name" value="WH-like_DNA-bd_sf"/>
</dbReference>
<proteinExistence type="inferred from homology"/>
<protein>
    <submittedName>
        <fullName evidence="7">Sigma-70 family RNA polymerase sigma factor</fullName>
    </submittedName>
</protein>
<dbReference type="AlphaFoldDB" id="A0A3L9M2Y3"/>
<keyword evidence="2" id="KW-0805">Transcription regulation</keyword>
<dbReference type="Pfam" id="PF08281">
    <property type="entry name" value="Sigma70_r4_2"/>
    <property type="match status" value="1"/>
</dbReference>
<feature type="domain" description="RNA polymerase sigma-70 region 2" evidence="5">
    <location>
        <begin position="21"/>
        <end position="87"/>
    </location>
</feature>
<sequence>MDLNQIIQACKKNDSKAQRLLYEKYDSRFFAVCKRYFVNIHEAEDALVKGFLKIFQNINSYTNEGNFESWMHRIIVNECLMELRKKKAIFLNIDDHPKDVASDINPNQSDGSALKLLDLLPEGCKVVFILYVIEGFKHKEIAEQLGISEGTSKSQLNLAKSKLKDLLEKYPNLKANLL</sequence>
<evidence type="ECO:0000259" key="5">
    <source>
        <dbReference type="Pfam" id="PF04542"/>
    </source>
</evidence>
<comment type="caution">
    <text evidence="7">The sequence shown here is derived from an EMBL/GenBank/DDBJ whole genome shotgun (WGS) entry which is preliminary data.</text>
</comment>
<keyword evidence="3" id="KW-0731">Sigma factor</keyword>
<dbReference type="PANTHER" id="PTHR43133:SF46">
    <property type="entry name" value="RNA POLYMERASE SIGMA-70 FACTOR ECF SUBFAMILY"/>
    <property type="match status" value="1"/>
</dbReference>
<accession>A0A3L9M2Y3</accession>
<dbReference type="Gene3D" id="1.10.1740.10">
    <property type="match status" value="1"/>
</dbReference>
<dbReference type="GO" id="GO:0003677">
    <property type="term" value="F:DNA binding"/>
    <property type="evidence" value="ECO:0007669"/>
    <property type="project" value="InterPro"/>
</dbReference>
<comment type="similarity">
    <text evidence="1">Belongs to the sigma-70 factor family. ECF subfamily.</text>
</comment>
<dbReference type="InterPro" id="IPR007627">
    <property type="entry name" value="RNA_pol_sigma70_r2"/>
</dbReference>
<dbReference type="RefSeq" id="WP_121935510.1">
    <property type="nucleotide sequence ID" value="NZ_RDOJ01000021.1"/>
</dbReference>
<dbReference type="InterPro" id="IPR013324">
    <property type="entry name" value="RNA_pol_sigma_r3/r4-like"/>
</dbReference>
<keyword evidence="8" id="KW-1185">Reference proteome</keyword>
<organism evidence="7 8">
    <name type="scientific">Faecalibacter macacae</name>
    <dbReference type="NCBI Taxonomy" id="1859289"/>
    <lineage>
        <taxon>Bacteria</taxon>
        <taxon>Pseudomonadati</taxon>
        <taxon>Bacteroidota</taxon>
        <taxon>Flavobacteriia</taxon>
        <taxon>Flavobacteriales</taxon>
        <taxon>Weeksellaceae</taxon>
        <taxon>Faecalibacter</taxon>
    </lineage>
</organism>
<dbReference type="GO" id="GO:0016987">
    <property type="term" value="F:sigma factor activity"/>
    <property type="evidence" value="ECO:0007669"/>
    <property type="project" value="UniProtKB-KW"/>
</dbReference>
<dbReference type="Pfam" id="PF04542">
    <property type="entry name" value="Sigma70_r2"/>
    <property type="match status" value="1"/>
</dbReference>
<keyword evidence="4" id="KW-0804">Transcription</keyword>
<name>A0A3L9M2Y3_9FLAO</name>
<dbReference type="PANTHER" id="PTHR43133">
    <property type="entry name" value="RNA POLYMERASE ECF-TYPE SIGMA FACTO"/>
    <property type="match status" value="1"/>
</dbReference>
<dbReference type="InterPro" id="IPR014284">
    <property type="entry name" value="RNA_pol_sigma-70_dom"/>
</dbReference>